<dbReference type="InterPro" id="IPR005905">
    <property type="entry name" value="D_ala_D_ala"/>
</dbReference>
<dbReference type="Pfam" id="PF02875">
    <property type="entry name" value="Mur_ligase_C"/>
    <property type="match status" value="1"/>
</dbReference>
<dbReference type="InterPro" id="IPR013221">
    <property type="entry name" value="Mur_ligase_cen"/>
</dbReference>
<evidence type="ECO:0000313" key="20">
    <source>
        <dbReference type="EMBL" id="AJR10239.1"/>
    </source>
</evidence>
<dbReference type="SUPFAM" id="SSF52440">
    <property type="entry name" value="PreATP-grasp domain"/>
    <property type="match status" value="1"/>
</dbReference>
<dbReference type="NCBIfam" id="TIGR01082">
    <property type="entry name" value="murC"/>
    <property type="match status" value="1"/>
</dbReference>
<dbReference type="PANTHER" id="PTHR43445">
    <property type="entry name" value="UDP-N-ACETYLMURAMATE--L-ALANINE LIGASE-RELATED"/>
    <property type="match status" value="1"/>
</dbReference>
<dbReference type="Pfam" id="PF08245">
    <property type="entry name" value="Mur_ligase_M"/>
    <property type="match status" value="1"/>
</dbReference>
<dbReference type="InterPro" id="IPR011127">
    <property type="entry name" value="Dala_Dala_lig_N"/>
</dbReference>
<dbReference type="InterPro" id="IPR000713">
    <property type="entry name" value="Mur_ligase_N"/>
</dbReference>
<evidence type="ECO:0000256" key="16">
    <source>
        <dbReference type="ARBA" id="ARBA00047833"/>
    </source>
</evidence>
<evidence type="ECO:0000256" key="14">
    <source>
        <dbReference type="ARBA" id="ARBA00023316"/>
    </source>
</evidence>
<dbReference type="InterPro" id="IPR000291">
    <property type="entry name" value="D-Ala_lig_Van_CS"/>
</dbReference>
<dbReference type="EMBL" id="CP007217">
    <property type="protein sequence ID" value="AJR10239.1"/>
    <property type="molecule type" value="Genomic_DNA"/>
</dbReference>
<dbReference type="NCBIfam" id="TIGR01205">
    <property type="entry name" value="D_ala_D_alaTIGR"/>
    <property type="match status" value="1"/>
</dbReference>
<dbReference type="PROSITE" id="PS50975">
    <property type="entry name" value="ATP_GRASP"/>
    <property type="match status" value="1"/>
</dbReference>
<dbReference type="HAMAP" id="MF_00047">
    <property type="entry name" value="Dala_Dala_lig"/>
    <property type="match status" value="1"/>
</dbReference>
<evidence type="ECO:0000256" key="11">
    <source>
        <dbReference type="ARBA" id="ARBA00022960"/>
    </source>
</evidence>
<organism evidence="20 21">
    <name type="scientific">Chlamydia muridarum</name>
    <dbReference type="NCBI Taxonomy" id="83560"/>
    <lineage>
        <taxon>Bacteria</taxon>
        <taxon>Pseudomonadati</taxon>
        <taxon>Chlamydiota</taxon>
        <taxon>Chlamydiia</taxon>
        <taxon>Chlamydiales</taxon>
        <taxon>Chlamydiaceae</taxon>
        <taxon>Chlamydia/Chlamydophila group</taxon>
        <taxon>Chlamydia</taxon>
    </lineage>
</organism>
<keyword evidence="5 18" id="KW-0963">Cytoplasm</keyword>
<dbReference type="AlphaFoldDB" id="A0A097KIQ0"/>
<accession>A0A097KIQ0</accession>
<dbReference type="SUPFAM" id="SSF53244">
    <property type="entry name" value="MurD-like peptide ligases, peptide-binding domain"/>
    <property type="match status" value="1"/>
</dbReference>
<evidence type="ECO:0000256" key="18">
    <source>
        <dbReference type="HAMAP-Rule" id="MF_00047"/>
    </source>
</evidence>
<dbReference type="HAMAP" id="MF_00046">
    <property type="entry name" value="MurC"/>
    <property type="match status" value="1"/>
</dbReference>
<dbReference type="EC" id="6.3.2.4" evidence="18"/>
<dbReference type="Pfam" id="PF01225">
    <property type="entry name" value="Mur_ligase"/>
    <property type="match status" value="1"/>
</dbReference>
<evidence type="ECO:0000256" key="5">
    <source>
        <dbReference type="ARBA" id="ARBA00022490"/>
    </source>
</evidence>
<dbReference type="PATRIC" id="fig|243161.6.peg.156"/>
<dbReference type="InterPro" id="IPR016185">
    <property type="entry name" value="PreATP-grasp_dom_sf"/>
</dbReference>
<keyword evidence="14 18" id="KW-0961">Cell wall biogenesis/degradation</keyword>
<dbReference type="Gene3D" id="3.40.50.720">
    <property type="entry name" value="NAD(P)-binding Rossmann-like Domain"/>
    <property type="match status" value="1"/>
</dbReference>
<evidence type="ECO:0000256" key="10">
    <source>
        <dbReference type="ARBA" id="ARBA00022842"/>
    </source>
</evidence>
<comment type="pathway">
    <text evidence="4 18">Cell wall biogenesis; peptidoglycan biosynthesis.</text>
</comment>
<evidence type="ECO:0000256" key="2">
    <source>
        <dbReference type="ARBA" id="ARBA00001946"/>
    </source>
</evidence>
<protein>
    <recommendedName>
        <fullName evidence="17 18">Multifunctional fusion protein</fullName>
    </recommendedName>
    <domain>
        <recommendedName>
            <fullName evidence="18">D-alanine--D-alanine ligase</fullName>
            <ecNumber evidence="18">6.3.2.4</ecNumber>
        </recommendedName>
        <alternativeName>
            <fullName evidence="18">D-Ala-D-Ala ligase</fullName>
        </alternativeName>
        <alternativeName>
            <fullName evidence="18">D-alanylalanine synthetase</fullName>
        </alternativeName>
    </domain>
    <domain>
        <recommendedName>
            <fullName evidence="17">UDP-N-acetylmuramate--L-alanine ligase</fullName>
            <ecNumber evidence="17">6.3.2.8</ecNumber>
        </recommendedName>
        <alternativeName>
            <fullName evidence="17">UDP-N-acetylmuramoyl-L-alanine synthetase</fullName>
        </alternativeName>
    </domain>
</protein>
<dbReference type="GO" id="GO:0008763">
    <property type="term" value="F:UDP-N-acetylmuramate-L-alanine ligase activity"/>
    <property type="evidence" value="ECO:0007669"/>
    <property type="project" value="UniProtKB-UniRule"/>
</dbReference>
<dbReference type="Gene3D" id="3.40.50.20">
    <property type="match status" value="1"/>
</dbReference>
<comment type="cofactor">
    <cofactor evidence="2">
        <name>Mg(2+)</name>
        <dbReference type="ChEBI" id="CHEBI:18420"/>
    </cofactor>
</comment>
<evidence type="ECO:0000256" key="1">
    <source>
        <dbReference type="ARBA" id="ARBA00001936"/>
    </source>
</evidence>
<comment type="similarity">
    <text evidence="17">Belongs to the MurCDEF family.</text>
</comment>
<dbReference type="InterPro" id="IPR013815">
    <property type="entry name" value="ATP_grasp_subdomain_1"/>
</dbReference>
<evidence type="ECO:0000256" key="9">
    <source>
        <dbReference type="ARBA" id="ARBA00022840"/>
    </source>
</evidence>
<dbReference type="NCBIfam" id="NF002528">
    <property type="entry name" value="PRK01966.1-4"/>
    <property type="match status" value="1"/>
</dbReference>
<comment type="function">
    <text evidence="18">Cell wall formation.</text>
</comment>
<dbReference type="InterPro" id="IPR011095">
    <property type="entry name" value="Dala_Dala_lig_C"/>
</dbReference>
<dbReference type="NCBIfam" id="NF011171">
    <property type="entry name" value="PRK14573.1"/>
    <property type="match status" value="1"/>
</dbReference>
<dbReference type="Gene3D" id="3.90.190.20">
    <property type="entry name" value="Mur ligase, C-terminal domain"/>
    <property type="match status" value="1"/>
</dbReference>
<dbReference type="GO" id="GO:0005737">
    <property type="term" value="C:cytoplasm"/>
    <property type="evidence" value="ECO:0007669"/>
    <property type="project" value="UniProtKB-SubCell"/>
</dbReference>
<dbReference type="SUPFAM" id="SSF53623">
    <property type="entry name" value="MurD-like peptide ligases, catalytic domain"/>
    <property type="match status" value="1"/>
</dbReference>
<dbReference type="EC" id="6.3.2.8" evidence="17"/>
<dbReference type="KEGG" id="cmx:DNC_00755"/>
<dbReference type="InterPro" id="IPR036565">
    <property type="entry name" value="Mur-like_cat_sf"/>
</dbReference>
<keyword evidence="13 17" id="KW-0131">Cell cycle</keyword>
<name>A0A097KIQ0_CHLMR</name>
<evidence type="ECO:0000313" key="21">
    <source>
        <dbReference type="Proteomes" id="UP000260363"/>
    </source>
</evidence>
<dbReference type="Gene3D" id="3.30.470.20">
    <property type="entry name" value="ATP-grasp fold, B domain"/>
    <property type="match status" value="1"/>
</dbReference>
<keyword evidence="8 17" id="KW-0547">Nucleotide-binding</keyword>
<keyword evidence="7 17" id="KW-0132">Cell division</keyword>
<dbReference type="InterPro" id="IPR005758">
    <property type="entry name" value="UDP-N-AcMur_Ala_ligase_MurC"/>
</dbReference>
<comment type="subcellular location">
    <subcellularLocation>
        <location evidence="3 18">Cytoplasm</location>
    </subcellularLocation>
</comment>
<sequence>MKSLCYHFIGIGGIGMSALAHILLDRGYSVSGSDLSEGKIVETLKNKGVKFFLGNQEEHVPEESVVVYGSGISKNNPEFLAALNKGNRLIHRAELLAELTKEQISIFVTGSHGKTTVSSLITVILQEAGKTPSFAIGGLNGEGINGSSGSEYFVAEADESDGSIRNYSPEFSVITNIDDEHLSNFGGDRERLLASLQDFSTKTRQICWYNGDCSRLRSCLVGHTFGFTSSCDLHILTYRQEGWRSFFTVRYQNVLYEDVEVRLVGEHNVMNAAAAMGVALSLGIDEDTIRDALQRFPGVQRRLQRKNSSEVFLFLEDYAHHPSEIACTLQAVRSAVGSRRVLAICQPHRFSRLKECMGCFPSAFKGADEVLLTDVYSAGEAEEDVSYKELAQSISRESLVTCAYVPFSELQGFLEKHIRVHDVCVALGAGDIEVLGESLRDFEPKKLSLGLICGGRSCEHDISILSAQNIAKYLSHSFYEVQYFLITREGLWKTGSSLELSEETGKTIFDPEIAGKLSKVDVILPILHGPYGEDGAMQGFLETIGKPYTGPSLVFAAIGMNKVLTKRFMSDLGIPVVPYLPLTLKGWKQDQEKCLAQIKAAFSFPMFVKSVHLGSSIGVFEVHDTNELRDAINEAFVRDDDVFIEESRLGCREIEVSFLGDGSGVFFVAGMHERRGRGGFIDYQEKYGLSGRASAQIVFDVDLSKETREQLLGVAEKIYRLLQGKGSCRIDFFVDNEGSFWLSEINPIPGMTTASPFLAAFVRKGWNREQIVHQLVIDGLQRFDQRQRLISTPLIDQALAAR</sequence>
<evidence type="ECO:0000256" key="15">
    <source>
        <dbReference type="ARBA" id="ARBA00047614"/>
    </source>
</evidence>
<dbReference type="Gene3D" id="3.30.1490.20">
    <property type="entry name" value="ATP-grasp fold, A domain"/>
    <property type="match status" value="1"/>
</dbReference>
<gene>
    <name evidence="17" type="primary">murC</name>
    <name evidence="18" type="synonym">ddl</name>
    <name evidence="20" type="ORF">BD36_00790</name>
</gene>
<dbReference type="GeneID" id="1245677"/>
<evidence type="ECO:0000256" key="7">
    <source>
        <dbReference type="ARBA" id="ARBA00022618"/>
    </source>
</evidence>
<dbReference type="RefSeq" id="WP_010229511.1">
    <property type="nucleotide sequence ID" value="NZ_CP007217.1"/>
</dbReference>
<evidence type="ECO:0000256" key="17">
    <source>
        <dbReference type="HAMAP-Rule" id="MF_00046"/>
    </source>
</evidence>
<dbReference type="Gene3D" id="3.40.1190.10">
    <property type="entry name" value="Mur-like, catalytic domain"/>
    <property type="match status" value="1"/>
</dbReference>
<comment type="similarity">
    <text evidence="18">Belongs to the D-alanine--D-alanine ligase family.</text>
</comment>
<dbReference type="Proteomes" id="UP000260363">
    <property type="component" value="Chromosome"/>
</dbReference>
<dbReference type="InterPro" id="IPR050061">
    <property type="entry name" value="MurCDEF_pg_biosynth"/>
</dbReference>
<dbReference type="KEGG" id="cmg:NC81_00755"/>
<evidence type="ECO:0000259" key="19">
    <source>
        <dbReference type="PROSITE" id="PS50975"/>
    </source>
</evidence>
<dbReference type="PROSITE" id="PS00844">
    <property type="entry name" value="DALA_DALA_LIGASE_2"/>
    <property type="match status" value="1"/>
</dbReference>
<dbReference type="SMR" id="A0A097KIQ0"/>
<keyword evidence="9 17" id="KW-0067">ATP-binding</keyword>
<dbReference type="SUPFAM" id="SSF56059">
    <property type="entry name" value="Glutathione synthetase ATP-binding domain-like"/>
    <property type="match status" value="1"/>
</dbReference>
<dbReference type="PANTHER" id="PTHR43445:SF3">
    <property type="entry name" value="UDP-N-ACETYLMURAMATE--L-ALANINE LIGASE"/>
    <property type="match status" value="1"/>
</dbReference>
<dbReference type="STRING" id="83560.NC80_00740"/>
<reference evidence="20 21" key="1">
    <citation type="submission" date="2014-02" db="EMBL/GenBank/DDBJ databases">
        <authorList>
            <person name="Chen C."/>
            <person name="Conrad T.A."/>
            <person name="Zhou Z."/>
            <person name="Lai Z."/>
            <person name="Zhong G."/>
        </authorList>
    </citation>
    <scope>NUCLEOTIDE SEQUENCE [LARGE SCALE GENOMIC DNA]</scope>
    <source>
        <strain evidence="20 21">Nigg3-28</strain>
    </source>
</reference>
<dbReference type="InterPro" id="IPR004101">
    <property type="entry name" value="Mur_ligase_C"/>
</dbReference>
<dbReference type="GO" id="GO:0008716">
    <property type="term" value="F:D-alanine-D-alanine ligase activity"/>
    <property type="evidence" value="ECO:0007669"/>
    <property type="project" value="UniProtKB-UniRule"/>
</dbReference>
<dbReference type="UniPathway" id="UPA00219"/>
<evidence type="ECO:0000256" key="3">
    <source>
        <dbReference type="ARBA" id="ARBA00004496"/>
    </source>
</evidence>
<dbReference type="InterPro" id="IPR011761">
    <property type="entry name" value="ATP-grasp"/>
</dbReference>
<comment type="catalytic activity">
    <reaction evidence="15 18">
        <text>2 D-alanine + ATP = D-alanyl-D-alanine + ADP + phosphate + H(+)</text>
        <dbReference type="Rhea" id="RHEA:11224"/>
        <dbReference type="ChEBI" id="CHEBI:15378"/>
        <dbReference type="ChEBI" id="CHEBI:30616"/>
        <dbReference type="ChEBI" id="CHEBI:43474"/>
        <dbReference type="ChEBI" id="CHEBI:57416"/>
        <dbReference type="ChEBI" id="CHEBI:57822"/>
        <dbReference type="ChEBI" id="CHEBI:456216"/>
        <dbReference type="EC" id="6.3.2.4"/>
    </reaction>
</comment>
<dbReference type="PROSITE" id="PS00843">
    <property type="entry name" value="DALA_DALA_LIGASE_1"/>
    <property type="match status" value="1"/>
</dbReference>
<dbReference type="KEGG" id="cmm:NC80_00740"/>
<dbReference type="SUPFAM" id="SSF51984">
    <property type="entry name" value="MurCD N-terminal domain"/>
    <property type="match status" value="1"/>
</dbReference>
<feature type="binding site" evidence="17">
    <location>
        <begin position="110"/>
        <end position="116"/>
    </location>
    <ligand>
        <name>ATP</name>
        <dbReference type="ChEBI" id="CHEBI:30616"/>
    </ligand>
</feature>
<keyword evidence="6 18" id="KW-0436">Ligase</keyword>
<dbReference type="GO" id="GO:0009252">
    <property type="term" value="P:peptidoglycan biosynthetic process"/>
    <property type="evidence" value="ECO:0007669"/>
    <property type="project" value="UniProtKB-UniRule"/>
</dbReference>
<comment type="cofactor">
    <cofactor evidence="1">
        <name>Mn(2+)</name>
        <dbReference type="ChEBI" id="CHEBI:29035"/>
    </cofactor>
</comment>
<keyword evidence="12 18" id="KW-0573">Peptidoglycan synthesis</keyword>
<dbReference type="GO" id="GO:0008360">
    <property type="term" value="P:regulation of cell shape"/>
    <property type="evidence" value="ECO:0007669"/>
    <property type="project" value="UniProtKB-KW"/>
</dbReference>
<evidence type="ECO:0000256" key="12">
    <source>
        <dbReference type="ARBA" id="ARBA00022984"/>
    </source>
</evidence>
<dbReference type="GO" id="GO:0071555">
    <property type="term" value="P:cell wall organization"/>
    <property type="evidence" value="ECO:0007669"/>
    <property type="project" value="UniProtKB-KW"/>
</dbReference>
<comment type="catalytic activity">
    <reaction evidence="16 17">
        <text>UDP-N-acetyl-alpha-D-muramate + L-alanine + ATP = UDP-N-acetyl-alpha-D-muramoyl-L-alanine + ADP + phosphate + H(+)</text>
        <dbReference type="Rhea" id="RHEA:23372"/>
        <dbReference type="ChEBI" id="CHEBI:15378"/>
        <dbReference type="ChEBI" id="CHEBI:30616"/>
        <dbReference type="ChEBI" id="CHEBI:43474"/>
        <dbReference type="ChEBI" id="CHEBI:57972"/>
        <dbReference type="ChEBI" id="CHEBI:70757"/>
        <dbReference type="ChEBI" id="CHEBI:83898"/>
        <dbReference type="ChEBI" id="CHEBI:456216"/>
        <dbReference type="EC" id="6.3.2.8"/>
    </reaction>
</comment>
<proteinExistence type="inferred from homology"/>
<evidence type="ECO:0000256" key="6">
    <source>
        <dbReference type="ARBA" id="ARBA00022598"/>
    </source>
</evidence>
<evidence type="ECO:0000256" key="13">
    <source>
        <dbReference type="ARBA" id="ARBA00023306"/>
    </source>
</evidence>
<evidence type="ECO:0000256" key="8">
    <source>
        <dbReference type="ARBA" id="ARBA00022741"/>
    </source>
</evidence>
<dbReference type="Pfam" id="PF07478">
    <property type="entry name" value="Dala_Dala_lig_C"/>
    <property type="match status" value="1"/>
</dbReference>
<dbReference type="GO" id="GO:0046872">
    <property type="term" value="F:metal ion binding"/>
    <property type="evidence" value="ECO:0007669"/>
    <property type="project" value="InterPro"/>
</dbReference>
<dbReference type="GO" id="GO:0051301">
    <property type="term" value="P:cell division"/>
    <property type="evidence" value="ECO:0007669"/>
    <property type="project" value="UniProtKB-KW"/>
</dbReference>
<feature type="domain" description="ATP-grasp" evidence="19">
    <location>
        <begin position="566"/>
        <end position="777"/>
    </location>
</feature>
<dbReference type="GO" id="GO:0005524">
    <property type="term" value="F:ATP binding"/>
    <property type="evidence" value="ECO:0007669"/>
    <property type="project" value="UniProtKB-UniRule"/>
</dbReference>
<evidence type="ECO:0000256" key="4">
    <source>
        <dbReference type="ARBA" id="ARBA00004752"/>
    </source>
</evidence>
<dbReference type="InterPro" id="IPR036615">
    <property type="entry name" value="Mur_ligase_C_dom_sf"/>
</dbReference>
<dbReference type="Pfam" id="PF01820">
    <property type="entry name" value="Dala_Dala_lig_N"/>
    <property type="match status" value="1"/>
</dbReference>
<keyword evidence="10" id="KW-0460">Magnesium</keyword>
<keyword evidence="11 18" id="KW-0133">Cell shape</keyword>